<dbReference type="RefSeq" id="WP_354697390.1">
    <property type="nucleotide sequence ID" value="NZ_CP114014.1"/>
</dbReference>
<dbReference type="Gene3D" id="1.10.1200.10">
    <property type="entry name" value="ACP-like"/>
    <property type="match status" value="1"/>
</dbReference>
<reference evidence="1" key="1">
    <citation type="submission" date="2022-12" db="EMBL/GenBank/DDBJ databases">
        <title>Paraconexibacter alkalitolerans sp. nov. and Baekduia alba sp. nov., isolated from soil and emended description of the genera Paraconexibacter (Chun et al., 2020) and Baekduia (An et al., 2020).</title>
        <authorList>
            <person name="Vieira S."/>
            <person name="Huber K.J."/>
            <person name="Geppert A."/>
            <person name="Wolf J."/>
            <person name="Neumann-Schaal M."/>
            <person name="Muesken M."/>
            <person name="Overmann J."/>
        </authorList>
    </citation>
    <scope>NUCLEOTIDE SEQUENCE</scope>
    <source>
        <strain evidence="1">AEG42_29</strain>
    </source>
</reference>
<name>A0AAU7AXJ2_9ACTN</name>
<gene>
    <name evidence="1" type="ORF">DSM112329_03015</name>
</gene>
<dbReference type="KEGG" id="parq:DSM112329_03015"/>
<organism evidence="1">
    <name type="scientific">Paraconexibacter sp. AEG42_29</name>
    <dbReference type="NCBI Taxonomy" id="2997339"/>
    <lineage>
        <taxon>Bacteria</taxon>
        <taxon>Bacillati</taxon>
        <taxon>Actinomycetota</taxon>
        <taxon>Thermoleophilia</taxon>
        <taxon>Solirubrobacterales</taxon>
        <taxon>Paraconexibacteraceae</taxon>
        <taxon>Paraconexibacter</taxon>
    </lineage>
</organism>
<accession>A0AAU7AXJ2</accession>
<dbReference type="InterPro" id="IPR036736">
    <property type="entry name" value="ACP-like_sf"/>
</dbReference>
<dbReference type="EMBL" id="CP114014">
    <property type="protein sequence ID" value="XAY06152.1"/>
    <property type="molecule type" value="Genomic_DNA"/>
</dbReference>
<dbReference type="AlphaFoldDB" id="A0AAU7AXJ2"/>
<proteinExistence type="predicted"/>
<dbReference type="SUPFAM" id="SSF47336">
    <property type="entry name" value="ACP-like"/>
    <property type="match status" value="1"/>
</dbReference>
<protein>
    <recommendedName>
        <fullName evidence="2">Acyl carrier protein</fullName>
    </recommendedName>
</protein>
<sequence length="77" mass="8313">MTQGPEQTITDTIRELITRRGDTPPEITHESKIGPDLDLDSLELAELSAALEDELGSDPYSQGIIPATVGELVAFYA</sequence>
<evidence type="ECO:0008006" key="2">
    <source>
        <dbReference type="Google" id="ProtNLM"/>
    </source>
</evidence>
<evidence type="ECO:0000313" key="1">
    <source>
        <dbReference type="EMBL" id="XAY06152.1"/>
    </source>
</evidence>